<comment type="pathway">
    <text evidence="3">Protein modification; protein ubiquitination.</text>
</comment>
<keyword evidence="6 13" id="KW-0812">Transmembrane</keyword>
<dbReference type="KEGG" id="pkz:C5L36_0B05980"/>
<dbReference type="InterPro" id="IPR011016">
    <property type="entry name" value="Znf_RING-CH"/>
</dbReference>
<evidence type="ECO:0000256" key="7">
    <source>
        <dbReference type="ARBA" id="ARBA00022723"/>
    </source>
</evidence>
<evidence type="ECO:0000256" key="5">
    <source>
        <dbReference type="ARBA" id="ARBA00022679"/>
    </source>
</evidence>
<evidence type="ECO:0000256" key="10">
    <source>
        <dbReference type="ARBA" id="ARBA00022833"/>
    </source>
</evidence>
<dbReference type="EC" id="2.3.2.27" evidence="4"/>
<dbReference type="GO" id="GO:0036503">
    <property type="term" value="P:ERAD pathway"/>
    <property type="evidence" value="ECO:0007669"/>
    <property type="project" value="TreeGrafter"/>
</dbReference>
<evidence type="ECO:0000256" key="9">
    <source>
        <dbReference type="ARBA" id="ARBA00022786"/>
    </source>
</evidence>
<dbReference type="PANTHER" id="PTHR13145:SF0">
    <property type="entry name" value="E3 UBIQUITIN-PROTEIN LIGASE MARCHF6"/>
    <property type="match status" value="1"/>
</dbReference>
<feature type="transmembrane region" description="Helical" evidence="13">
    <location>
        <begin position="1083"/>
        <end position="1101"/>
    </location>
</feature>
<dbReference type="AlphaFoldDB" id="A0A2U9R1Z7"/>
<dbReference type="GO" id="GO:0061630">
    <property type="term" value="F:ubiquitin protein ligase activity"/>
    <property type="evidence" value="ECO:0007669"/>
    <property type="project" value="UniProtKB-EC"/>
</dbReference>
<protein>
    <recommendedName>
        <fullName evidence="4">RING-type E3 ubiquitin transferase</fullName>
        <ecNumber evidence="4">2.3.2.27</ecNumber>
    </recommendedName>
</protein>
<dbReference type="PANTHER" id="PTHR13145">
    <property type="entry name" value="SSM4 PROTEIN"/>
    <property type="match status" value="1"/>
</dbReference>
<accession>A0A2U9R1Z7</accession>
<evidence type="ECO:0000256" key="2">
    <source>
        <dbReference type="ARBA" id="ARBA00004141"/>
    </source>
</evidence>
<evidence type="ECO:0000256" key="3">
    <source>
        <dbReference type="ARBA" id="ARBA00004906"/>
    </source>
</evidence>
<dbReference type="GO" id="GO:0008270">
    <property type="term" value="F:zinc ion binding"/>
    <property type="evidence" value="ECO:0007669"/>
    <property type="project" value="UniProtKB-KW"/>
</dbReference>
<feature type="transmembrane region" description="Helical" evidence="13">
    <location>
        <begin position="646"/>
        <end position="668"/>
    </location>
</feature>
<name>A0A2U9R1Z7_PICKU</name>
<evidence type="ECO:0000256" key="4">
    <source>
        <dbReference type="ARBA" id="ARBA00012483"/>
    </source>
</evidence>
<evidence type="ECO:0000256" key="11">
    <source>
        <dbReference type="ARBA" id="ARBA00022989"/>
    </source>
</evidence>
<feature type="transmembrane region" description="Helical" evidence="13">
    <location>
        <begin position="887"/>
        <end position="907"/>
    </location>
</feature>
<dbReference type="VEuPathDB" id="FungiDB:C5L36_0B05980"/>
<feature type="transmembrane region" description="Helical" evidence="13">
    <location>
        <begin position="388"/>
        <end position="410"/>
    </location>
</feature>
<dbReference type="Pfam" id="PF12906">
    <property type="entry name" value="RINGv"/>
    <property type="match status" value="1"/>
</dbReference>
<feature type="transmembrane region" description="Helical" evidence="13">
    <location>
        <begin position="152"/>
        <end position="172"/>
    </location>
</feature>
<dbReference type="SMART" id="SM00744">
    <property type="entry name" value="RINGv"/>
    <property type="match status" value="1"/>
</dbReference>
<dbReference type="OrthoDB" id="1108038at2759"/>
<feature type="transmembrane region" description="Helical" evidence="13">
    <location>
        <begin position="946"/>
        <end position="965"/>
    </location>
</feature>
<feature type="transmembrane region" description="Helical" evidence="13">
    <location>
        <begin position="1000"/>
        <end position="1017"/>
    </location>
</feature>
<keyword evidence="9" id="KW-0833">Ubl conjugation pathway</keyword>
<dbReference type="InterPro" id="IPR013083">
    <property type="entry name" value="Znf_RING/FYVE/PHD"/>
</dbReference>
<evidence type="ECO:0000313" key="15">
    <source>
        <dbReference type="EMBL" id="AWU75352.1"/>
    </source>
</evidence>
<feature type="domain" description="RING-CH-type" evidence="14">
    <location>
        <begin position="1"/>
        <end position="58"/>
    </location>
</feature>
<evidence type="ECO:0000259" key="14">
    <source>
        <dbReference type="PROSITE" id="PS51292"/>
    </source>
</evidence>
<organism evidence="15 16">
    <name type="scientific">Pichia kudriavzevii</name>
    <name type="common">Yeast</name>
    <name type="synonym">Issatchenkia orientalis</name>
    <dbReference type="NCBI Taxonomy" id="4909"/>
    <lineage>
        <taxon>Eukaryota</taxon>
        <taxon>Fungi</taxon>
        <taxon>Dikarya</taxon>
        <taxon>Ascomycota</taxon>
        <taxon>Saccharomycotina</taxon>
        <taxon>Pichiomycetes</taxon>
        <taxon>Pichiales</taxon>
        <taxon>Pichiaceae</taxon>
        <taxon>Pichia</taxon>
    </lineage>
</organism>
<dbReference type="STRING" id="4909.A0A2U9R1Z7"/>
<comment type="subcellular location">
    <subcellularLocation>
        <location evidence="2">Membrane</location>
        <topology evidence="2">Multi-pass membrane protein</topology>
    </subcellularLocation>
</comment>
<feature type="transmembrane region" description="Helical" evidence="13">
    <location>
        <begin position="583"/>
        <end position="604"/>
    </location>
</feature>
<feature type="transmembrane region" description="Helical" evidence="13">
    <location>
        <begin position="524"/>
        <end position="549"/>
    </location>
</feature>
<gene>
    <name evidence="15" type="ORF">C5L36_0B05980</name>
</gene>
<dbReference type="CDD" id="cd16702">
    <property type="entry name" value="RING_CH-C4HC3_MARCH6"/>
    <property type="match status" value="1"/>
</dbReference>
<evidence type="ECO:0000313" key="16">
    <source>
        <dbReference type="Proteomes" id="UP000249293"/>
    </source>
</evidence>
<evidence type="ECO:0000256" key="8">
    <source>
        <dbReference type="ARBA" id="ARBA00022771"/>
    </source>
</evidence>
<dbReference type="GeneID" id="40383117"/>
<dbReference type="Gene3D" id="3.30.40.10">
    <property type="entry name" value="Zinc/RING finger domain, C3HC4 (zinc finger)"/>
    <property type="match status" value="1"/>
</dbReference>
<keyword evidence="5" id="KW-0808">Transferase</keyword>
<proteinExistence type="predicted"/>
<dbReference type="PROSITE" id="PS51292">
    <property type="entry name" value="ZF_RING_CH"/>
    <property type="match status" value="1"/>
</dbReference>
<keyword evidence="10" id="KW-0862">Zinc</keyword>
<dbReference type="GO" id="GO:0005789">
    <property type="term" value="C:endoplasmic reticulum membrane"/>
    <property type="evidence" value="ECO:0007669"/>
    <property type="project" value="TreeGrafter"/>
</dbReference>
<keyword evidence="12 13" id="KW-0472">Membrane</keyword>
<reference evidence="15 16" key="1">
    <citation type="submission" date="2018-06" db="EMBL/GenBank/DDBJ databases">
        <title>Population genomics shows no distinction between pathogenic Candida krusei and environmental Pichia kudriavzevii: One species, four names.</title>
        <authorList>
            <person name="Douglass A.P."/>
            <person name="Offei B."/>
            <person name="Braun-Galleani S."/>
            <person name="Coughlan A.Y."/>
            <person name="Martos A."/>
            <person name="Ortiz-Merino R.A."/>
            <person name="Byrne K.P."/>
            <person name="Wolfe K.H."/>
        </authorList>
    </citation>
    <scope>NUCLEOTIDE SEQUENCE [LARGE SCALE GENOMIC DNA]</scope>
    <source>
        <strain evidence="15 16">CBS573</strain>
    </source>
</reference>
<evidence type="ECO:0000256" key="6">
    <source>
        <dbReference type="ARBA" id="ARBA00022692"/>
    </source>
</evidence>
<dbReference type="Proteomes" id="UP000249293">
    <property type="component" value="Chromosome 2"/>
</dbReference>
<evidence type="ECO:0000256" key="1">
    <source>
        <dbReference type="ARBA" id="ARBA00000900"/>
    </source>
</evidence>
<feature type="transmembrane region" description="Helical" evidence="13">
    <location>
        <begin position="846"/>
        <end position="867"/>
    </location>
</feature>
<comment type="catalytic activity">
    <reaction evidence="1">
        <text>S-ubiquitinyl-[E2 ubiquitin-conjugating enzyme]-L-cysteine + [acceptor protein]-L-lysine = [E2 ubiquitin-conjugating enzyme]-L-cysteine + N(6)-ubiquitinyl-[acceptor protein]-L-lysine.</text>
        <dbReference type="EC" id="2.3.2.27"/>
    </reaction>
</comment>
<dbReference type="RefSeq" id="XP_029320829.1">
    <property type="nucleotide sequence ID" value="XM_029464970.1"/>
</dbReference>
<evidence type="ECO:0000256" key="12">
    <source>
        <dbReference type="ARBA" id="ARBA00023136"/>
    </source>
</evidence>
<feature type="transmembrane region" description="Helical" evidence="13">
    <location>
        <begin position="688"/>
        <end position="708"/>
    </location>
</feature>
<feature type="transmembrane region" description="Helical" evidence="13">
    <location>
        <begin position="487"/>
        <end position="504"/>
    </location>
</feature>
<keyword evidence="7" id="KW-0479">Metal-binding</keyword>
<keyword evidence="16" id="KW-1185">Reference proteome</keyword>
<evidence type="ECO:0000256" key="13">
    <source>
        <dbReference type="SAM" id="Phobius"/>
    </source>
</evidence>
<keyword evidence="11 13" id="KW-1133">Transmembrane helix</keyword>
<keyword evidence="8" id="KW-0863">Zinc-finger</keyword>
<feature type="transmembrane region" description="Helical" evidence="13">
    <location>
        <begin position="89"/>
        <end position="110"/>
    </location>
</feature>
<dbReference type="EMBL" id="CP028774">
    <property type="protein sequence ID" value="AWU75352.1"/>
    <property type="molecule type" value="Genomic_DNA"/>
</dbReference>
<feature type="transmembrane region" description="Helical" evidence="13">
    <location>
        <begin position="971"/>
        <end position="988"/>
    </location>
</feature>
<dbReference type="SUPFAM" id="SSF57850">
    <property type="entry name" value="RING/U-box"/>
    <property type="match status" value="1"/>
</dbReference>
<sequence>MERTCRVCRCEGTPSQPLFHPCKCRGSIKYIHQECLQFWLDHSHKDSCDICNSKFHFKTIYDEPVPSRIPFKLLLRTVLKSFIKWQYIVVKYSLMLACAAFEFPLVISAVDQIINWQLGVPIPENARASLIFGDLAKPSIIGFLGSLKSGTVIALTYAVILIGMVMIQNSFVGDEGFQKIINKKIGMEPKRFKLEKLLEQHRKREMERLKRQETIHRLLELSYAQQGISDGQPLTASDLQRMRDYCIEKVHEFSGSHEFDSDSFLELLPFLENFNPVQVPPSMDEVSQFKMIDRKIRMAEINRETGISDADEDFDSIVADLADAVRSDTNAGAPAPRLRAERPEHPFRANEALMDVGVREFQANNQQQVDVEPLAEQGIWDGPKNITFIFQLTILSNLVAIIVLVAFKLIPSYVGLFFLSSIHYLCKPVVTAIHNYVYPHIHLRLDYKFPLVVDLFVAFITRNTKKMVLAYENSINFTPTSSTLERLLVQFSGFAFFGILIALVMKKMENSCTENNPLDGPYRFIYIVLLQIVSVVKVLVLIAIEWALFPLFCGTQIEFALAPIFNADIYNYKLEPPLLGFNIFGLLPTWILGTFFMYFFASFVSMIRAKILRTGVLFFIRPSDDPNIQLVHDALMRPFGLRVSRIALSGAVYAIYIHLEFSLVAWLLRVWTPILPFRNNTFIDRLTFASMFVVCGFMEKFFFKYWLFTFKWACSKLRISSFMLNEDNPEERGRIVYKTFFARLSNPKPDYSKPTMDPRKYFEENPNQLACFVPDGNYIRAPDDDHVSRKFVKTLFVPVTKSDQLLEPIPEVEDDEEKFNPYGDVDPLDATTYTIVYRPPHFKQRVYLFFGVLWVSSMIFTMGLYISNIAIGKTIVSLTIGRLLDLGPWYTVDAYSISLTMLVLSQLHHLQSHDWKQWKQHIIARINALRDNRVVVSSLELFKTQFVLVIGLVLGSYPIIGLSIIHDNLPSLTWLVALSMLPTLVSYWKNDRSNINKLFYSSLTIFFIRLGFLHLQMKYIDGFGNVIDRISNAVTVQEIINIAKSSKLIPDGFLTHALLLKLFPSSSYTWLLTPREFLSAETYIYFMIWTSVSFYITFGYISKMYKDFAEKTKETYYKNQKILSNADED</sequence>